<dbReference type="PANTHER" id="PTHR10948:SF23">
    <property type="entry name" value="TRANSPOSASE INSI FOR INSERTION SEQUENCE ELEMENT IS30A-RELATED"/>
    <property type="match status" value="1"/>
</dbReference>
<reference evidence="2" key="1">
    <citation type="journal article" date="2019" name="Int. J. Syst. Evol. Microbiol.">
        <title>The Global Catalogue of Microorganisms (GCM) 10K type strain sequencing project: providing services to taxonomists for standard genome sequencing and annotation.</title>
        <authorList>
            <consortium name="The Broad Institute Genomics Platform"/>
            <consortium name="The Broad Institute Genome Sequencing Center for Infectious Disease"/>
            <person name="Wu L."/>
            <person name="Ma J."/>
        </authorList>
    </citation>
    <scope>NUCLEOTIDE SEQUENCE [LARGE SCALE GENOMIC DNA]</scope>
    <source>
        <strain evidence="2">CCM 8908</strain>
    </source>
</reference>
<evidence type="ECO:0000313" key="1">
    <source>
        <dbReference type="EMBL" id="MFC6260786.1"/>
    </source>
</evidence>
<dbReference type="Proteomes" id="UP001596283">
    <property type="component" value="Unassembled WGS sequence"/>
</dbReference>
<proteinExistence type="predicted"/>
<accession>A0ABW1TG42</accession>
<protein>
    <recommendedName>
        <fullName evidence="3">Transposase</fullName>
    </recommendedName>
</protein>
<organism evidence="1 2">
    <name type="scientific">Levilactobacillus fujinensis</name>
    <dbReference type="NCBI Taxonomy" id="2486024"/>
    <lineage>
        <taxon>Bacteria</taxon>
        <taxon>Bacillati</taxon>
        <taxon>Bacillota</taxon>
        <taxon>Bacilli</taxon>
        <taxon>Lactobacillales</taxon>
        <taxon>Lactobacillaceae</taxon>
        <taxon>Levilactobacillus</taxon>
    </lineage>
</organism>
<comment type="caution">
    <text evidence="1">The sequence shown here is derived from an EMBL/GenBank/DDBJ whole genome shotgun (WGS) entry which is preliminary data.</text>
</comment>
<keyword evidence="2" id="KW-1185">Reference proteome</keyword>
<dbReference type="EMBL" id="JBHSSI010000040">
    <property type="protein sequence ID" value="MFC6260786.1"/>
    <property type="molecule type" value="Genomic_DNA"/>
</dbReference>
<dbReference type="PANTHER" id="PTHR10948">
    <property type="entry name" value="TRANSPOSASE"/>
    <property type="match status" value="1"/>
</dbReference>
<evidence type="ECO:0008006" key="3">
    <source>
        <dbReference type="Google" id="ProtNLM"/>
    </source>
</evidence>
<dbReference type="InterPro" id="IPR051917">
    <property type="entry name" value="Transposase-Integrase"/>
</dbReference>
<name>A0ABW1TG42_9LACO</name>
<sequence>MTKVPHKDAESINKALLTMFRSVPKEVVLSITLDHGAEFLQLADIRDDLNVTIYWPDPYSPE</sequence>
<evidence type="ECO:0000313" key="2">
    <source>
        <dbReference type="Proteomes" id="UP001596283"/>
    </source>
</evidence>
<gene>
    <name evidence="1" type="ORF">ACFP1C_07545</name>
</gene>